<dbReference type="EMBL" id="LJGW01000377">
    <property type="protein sequence ID" value="OEV09323.1"/>
    <property type="molecule type" value="Genomic_DNA"/>
</dbReference>
<comment type="caution">
    <text evidence="1">The sequence shown here is derived from an EMBL/GenBank/DDBJ whole genome shotgun (WGS) entry which is preliminary data.</text>
</comment>
<name>A0A1E7KZT9_9ACTN</name>
<evidence type="ECO:0000313" key="2">
    <source>
        <dbReference type="Proteomes" id="UP000176005"/>
    </source>
</evidence>
<gene>
    <name evidence="1" type="ORF">AN218_23125</name>
</gene>
<dbReference type="RefSeq" id="WP_070018825.1">
    <property type="nucleotide sequence ID" value="NZ_LJGW01000377.1"/>
</dbReference>
<protein>
    <submittedName>
        <fullName evidence="1">Uncharacterized protein</fullName>
    </submittedName>
</protein>
<dbReference type="Proteomes" id="UP000176005">
    <property type="component" value="Unassembled WGS sequence"/>
</dbReference>
<reference evidence="1 2" key="1">
    <citation type="journal article" date="2016" name="Front. Microbiol.">
        <title>Comparative Genomics Analysis of Streptomyces Species Reveals Their Adaptation to the Marine Environment and Their Diversity at the Genomic Level.</title>
        <authorList>
            <person name="Tian X."/>
            <person name="Zhang Z."/>
            <person name="Yang T."/>
            <person name="Chen M."/>
            <person name="Li J."/>
            <person name="Chen F."/>
            <person name="Yang J."/>
            <person name="Li W."/>
            <person name="Zhang B."/>
            <person name="Zhang Z."/>
            <person name="Wu J."/>
            <person name="Zhang C."/>
            <person name="Long L."/>
            <person name="Xiao J."/>
        </authorList>
    </citation>
    <scope>NUCLEOTIDE SEQUENCE [LARGE SCALE GENOMIC DNA]</scope>
    <source>
        <strain evidence="1 2">SCSIO 10429</strain>
    </source>
</reference>
<proteinExistence type="predicted"/>
<keyword evidence="2" id="KW-1185">Reference proteome</keyword>
<sequence>MAIRTVLLNPLARLLIAAADRTARHCDIPNPMAGMRHVIGLFGDQNLSGADIHSELCSRLEDLGFDIPQGWCNVCNRALTNDQAEATGLCIRHEHV</sequence>
<evidence type="ECO:0000313" key="1">
    <source>
        <dbReference type="EMBL" id="OEV09323.1"/>
    </source>
</evidence>
<organism evidence="1 2">
    <name type="scientific">Streptomyces nanshensis</name>
    <dbReference type="NCBI Taxonomy" id="518642"/>
    <lineage>
        <taxon>Bacteria</taxon>
        <taxon>Bacillati</taxon>
        <taxon>Actinomycetota</taxon>
        <taxon>Actinomycetes</taxon>
        <taxon>Kitasatosporales</taxon>
        <taxon>Streptomycetaceae</taxon>
        <taxon>Streptomyces</taxon>
    </lineage>
</organism>
<dbReference type="AlphaFoldDB" id="A0A1E7KZT9"/>
<accession>A0A1E7KZT9</accession>